<name>A0A1R3KLA2_9ROSI</name>
<comment type="caution">
    <text evidence="1">The sequence shown here is derived from an EMBL/GenBank/DDBJ whole genome shotgun (WGS) entry which is preliminary data.</text>
</comment>
<evidence type="ECO:0000313" key="1">
    <source>
        <dbReference type="EMBL" id="OMP07857.1"/>
    </source>
</evidence>
<accession>A0A1R3KLA2</accession>
<sequence>MSFLVRNATSNFSRRVDGYELLDQIEETREENLGHHNRTFSKRRAQSVVASFSYRRDRARKRQIFLRSYKLSTVDDNWGRPKTRSDKAKNIVVKIKAVVISVVSLMRMGSFKSCSCRSAICAAAPISINKCC</sequence>
<keyword evidence="2" id="KW-1185">Reference proteome</keyword>
<reference evidence="2" key="1">
    <citation type="submission" date="2013-09" db="EMBL/GenBank/DDBJ databases">
        <title>Corchorus olitorius genome sequencing.</title>
        <authorList>
            <person name="Alam M."/>
            <person name="Haque M.S."/>
            <person name="Islam M.S."/>
            <person name="Emdad E.M."/>
            <person name="Islam M.M."/>
            <person name="Ahmed B."/>
            <person name="Halim A."/>
            <person name="Hossen Q.M.M."/>
            <person name="Hossain M.Z."/>
            <person name="Ahmed R."/>
            <person name="Khan M.M."/>
            <person name="Islam R."/>
            <person name="Rashid M.M."/>
            <person name="Khan S.A."/>
            <person name="Rahman M.S."/>
            <person name="Alam M."/>
            <person name="Yahiya A.S."/>
            <person name="Khan M.S."/>
            <person name="Azam M.S."/>
            <person name="Haque T."/>
            <person name="Lashkar M.Z.H."/>
            <person name="Akhand A.I."/>
            <person name="Morshed G."/>
            <person name="Roy S."/>
            <person name="Uddin K.S."/>
            <person name="Rabeya T."/>
            <person name="Hossain A.S."/>
            <person name="Chowdhury A."/>
            <person name="Snigdha A.R."/>
            <person name="Mortoza M.S."/>
            <person name="Matin S.A."/>
            <person name="Hoque S.M.E."/>
            <person name="Islam M.K."/>
            <person name="Roy D.K."/>
            <person name="Haider R."/>
            <person name="Moosa M.M."/>
            <person name="Elias S.M."/>
            <person name="Hasan A.M."/>
            <person name="Jahan S."/>
            <person name="Shafiuddin M."/>
            <person name="Mahmood N."/>
            <person name="Shommy N.S."/>
        </authorList>
    </citation>
    <scope>NUCLEOTIDE SEQUENCE [LARGE SCALE GENOMIC DNA]</scope>
    <source>
        <strain evidence="2">cv. O-4</strain>
    </source>
</reference>
<evidence type="ECO:0000313" key="2">
    <source>
        <dbReference type="Proteomes" id="UP000187203"/>
    </source>
</evidence>
<proteinExistence type="predicted"/>
<protein>
    <submittedName>
        <fullName evidence="1">Uncharacterized protein</fullName>
    </submittedName>
</protein>
<dbReference type="AlphaFoldDB" id="A0A1R3KLA2"/>
<dbReference type="EMBL" id="AWUE01013019">
    <property type="protein sequence ID" value="OMP07857.1"/>
    <property type="molecule type" value="Genomic_DNA"/>
</dbReference>
<gene>
    <name evidence="1" type="ORF">COLO4_06995</name>
</gene>
<dbReference type="Proteomes" id="UP000187203">
    <property type="component" value="Unassembled WGS sequence"/>
</dbReference>
<dbReference type="OrthoDB" id="1931227at2759"/>
<organism evidence="1 2">
    <name type="scientific">Corchorus olitorius</name>
    <dbReference type="NCBI Taxonomy" id="93759"/>
    <lineage>
        <taxon>Eukaryota</taxon>
        <taxon>Viridiplantae</taxon>
        <taxon>Streptophyta</taxon>
        <taxon>Embryophyta</taxon>
        <taxon>Tracheophyta</taxon>
        <taxon>Spermatophyta</taxon>
        <taxon>Magnoliopsida</taxon>
        <taxon>eudicotyledons</taxon>
        <taxon>Gunneridae</taxon>
        <taxon>Pentapetalae</taxon>
        <taxon>rosids</taxon>
        <taxon>malvids</taxon>
        <taxon>Malvales</taxon>
        <taxon>Malvaceae</taxon>
        <taxon>Grewioideae</taxon>
        <taxon>Apeibeae</taxon>
        <taxon>Corchorus</taxon>
    </lineage>
</organism>